<evidence type="ECO:0000313" key="2">
    <source>
        <dbReference type="EMBL" id="MFF5201801.1"/>
    </source>
</evidence>
<reference evidence="2 3" key="1">
    <citation type="submission" date="2024-10" db="EMBL/GenBank/DDBJ databases">
        <title>The Natural Products Discovery Center: Release of the First 8490 Sequenced Strains for Exploring Actinobacteria Biosynthetic Diversity.</title>
        <authorList>
            <person name="Kalkreuter E."/>
            <person name="Kautsar S.A."/>
            <person name="Yang D."/>
            <person name="Bader C.D."/>
            <person name="Teijaro C.N."/>
            <person name="Fluegel L."/>
            <person name="Davis C.M."/>
            <person name="Simpson J.R."/>
            <person name="Lauterbach L."/>
            <person name="Steele A.D."/>
            <person name="Gui C."/>
            <person name="Meng S."/>
            <person name="Li G."/>
            <person name="Viehrig K."/>
            <person name="Ye F."/>
            <person name="Su P."/>
            <person name="Kiefer A.F."/>
            <person name="Nichols A."/>
            <person name="Cepeda A.J."/>
            <person name="Yan W."/>
            <person name="Fan B."/>
            <person name="Jiang Y."/>
            <person name="Adhikari A."/>
            <person name="Zheng C.-J."/>
            <person name="Schuster L."/>
            <person name="Cowan T.M."/>
            <person name="Smanski M.J."/>
            <person name="Chevrette M.G."/>
            <person name="De Carvalho L.P.S."/>
            <person name="Shen B."/>
        </authorList>
    </citation>
    <scope>NUCLEOTIDE SEQUENCE [LARGE SCALE GENOMIC DNA]</scope>
    <source>
        <strain evidence="2 3">NPDC000140</strain>
    </source>
</reference>
<organism evidence="2 3">
    <name type="scientific">Micromonospora parva</name>
    <dbReference type="NCBI Taxonomy" id="1464048"/>
    <lineage>
        <taxon>Bacteria</taxon>
        <taxon>Bacillati</taxon>
        <taxon>Actinomycetota</taxon>
        <taxon>Actinomycetes</taxon>
        <taxon>Micromonosporales</taxon>
        <taxon>Micromonosporaceae</taxon>
        <taxon>Micromonospora</taxon>
    </lineage>
</organism>
<gene>
    <name evidence="2" type="ORF">ACFY3B_19580</name>
</gene>
<proteinExistence type="predicted"/>
<feature type="transmembrane region" description="Helical" evidence="1">
    <location>
        <begin position="138"/>
        <end position="162"/>
    </location>
</feature>
<keyword evidence="3" id="KW-1185">Reference proteome</keyword>
<name>A0ABW6VVY8_9ACTN</name>
<dbReference type="RefSeq" id="WP_030333328.1">
    <property type="nucleotide sequence ID" value="NZ_JBEXXF010000003.1"/>
</dbReference>
<keyword evidence="1" id="KW-1133">Transmembrane helix</keyword>
<dbReference type="EMBL" id="JBIAZM010000007">
    <property type="protein sequence ID" value="MFF5201801.1"/>
    <property type="molecule type" value="Genomic_DNA"/>
</dbReference>
<protein>
    <submittedName>
        <fullName evidence="2">DUF3592 domain-containing protein</fullName>
    </submittedName>
</protein>
<keyword evidence="1" id="KW-0812">Transmembrane</keyword>
<accession>A0ABW6VVY8</accession>
<evidence type="ECO:0000256" key="1">
    <source>
        <dbReference type="SAM" id="Phobius"/>
    </source>
</evidence>
<feature type="transmembrane region" description="Helical" evidence="1">
    <location>
        <begin position="20"/>
        <end position="43"/>
    </location>
</feature>
<dbReference type="GeneID" id="95371333"/>
<sequence>MGKQRVGVGARGSGAGRVRFKVGLMAAAFLLAGVALLGGSLGYRWHVSAEADRLQSDGVPITATISDRSGGGGRGSGIDRIEINYLFDGVQYEKWIPCAGLTGCHSTPGPQVTIRVDPADPELFVAENGHTNGSLSFLMSWTLIPIGAVLTIIGAGLLFVVVKDKDSWA</sequence>
<dbReference type="Proteomes" id="UP001602287">
    <property type="component" value="Unassembled WGS sequence"/>
</dbReference>
<comment type="caution">
    <text evidence="2">The sequence shown here is derived from an EMBL/GenBank/DDBJ whole genome shotgun (WGS) entry which is preliminary data.</text>
</comment>
<keyword evidence="1" id="KW-0472">Membrane</keyword>
<evidence type="ECO:0000313" key="3">
    <source>
        <dbReference type="Proteomes" id="UP001602287"/>
    </source>
</evidence>